<dbReference type="AlphaFoldDB" id="A0A1F4XZ26"/>
<dbReference type="EMBL" id="MEWZ01000025">
    <property type="protein sequence ID" value="OGC86333.1"/>
    <property type="molecule type" value="Genomic_DNA"/>
</dbReference>
<sequence length="262" mass="28510">MKPLLEVEVAPDETKRLPPVIVTPPVDDKPPTCAESPPRRVEVEVLRTDKLGRVVVPKKLGMFVARSAPPVIVVPLEEEIPPVETPPAKVEVAVDVAWIAATYGVVVAVTFPELSNASKVEGLTFARFKIVPASKVRVPDVKLSEVSERRNDKESIPSKVAAFEETQVPFTSLKHPPESEIPLLNVEVAPDVSCNAPPLITIPDEVALKPGTTNPEYKVEVPDWKLPTDWTERMEPGLVVPIPTLPSISKFPGVLNTLAAFL</sequence>
<evidence type="ECO:0000313" key="3">
    <source>
        <dbReference type="Proteomes" id="UP000178585"/>
    </source>
</evidence>
<comment type="caution">
    <text evidence="2">The sequence shown here is derived from an EMBL/GenBank/DDBJ whole genome shotgun (WGS) entry which is preliminary data.</text>
</comment>
<gene>
    <name evidence="2" type="ORF">A2949_03235</name>
</gene>
<feature type="region of interest" description="Disordered" evidence="1">
    <location>
        <begin position="18"/>
        <end position="37"/>
    </location>
</feature>
<proteinExistence type="predicted"/>
<organism evidence="2 3">
    <name type="scientific">Candidatus Adlerbacteria bacterium RIFCSPLOWO2_01_FULL_54_21b</name>
    <dbReference type="NCBI Taxonomy" id="1797245"/>
    <lineage>
        <taxon>Bacteria</taxon>
        <taxon>Candidatus Adleribacteriota</taxon>
    </lineage>
</organism>
<protein>
    <submittedName>
        <fullName evidence="2">Uncharacterized protein</fullName>
    </submittedName>
</protein>
<accession>A0A1F4XZ26</accession>
<evidence type="ECO:0000313" key="2">
    <source>
        <dbReference type="EMBL" id="OGC86333.1"/>
    </source>
</evidence>
<dbReference type="Proteomes" id="UP000178585">
    <property type="component" value="Unassembled WGS sequence"/>
</dbReference>
<evidence type="ECO:0000256" key="1">
    <source>
        <dbReference type="SAM" id="MobiDB-lite"/>
    </source>
</evidence>
<name>A0A1F4XZ26_9BACT</name>
<reference evidence="2 3" key="1">
    <citation type="journal article" date="2016" name="Nat. Commun.">
        <title>Thousands of microbial genomes shed light on interconnected biogeochemical processes in an aquifer system.</title>
        <authorList>
            <person name="Anantharaman K."/>
            <person name="Brown C.T."/>
            <person name="Hug L.A."/>
            <person name="Sharon I."/>
            <person name="Castelle C.J."/>
            <person name="Probst A.J."/>
            <person name="Thomas B.C."/>
            <person name="Singh A."/>
            <person name="Wilkins M.J."/>
            <person name="Karaoz U."/>
            <person name="Brodie E.L."/>
            <person name="Williams K.H."/>
            <person name="Hubbard S.S."/>
            <person name="Banfield J.F."/>
        </authorList>
    </citation>
    <scope>NUCLEOTIDE SEQUENCE [LARGE SCALE GENOMIC DNA]</scope>
</reference>